<reference evidence="3 4" key="1">
    <citation type="journal article" date="2021" name="Nat. Plants">
        <title>The Taxus genome provides insights into paclitaxel biosynthesis.</title>
        <authorList>
            <person name="Xiong X."/>
            <person name="Gou J."/>
            <person name="Liao Q."/>
            <person name="Li Y."/>
            <person name="Zhou Q."/>
            <person name="Bi G."/>
            <person name="Li C."/>
            <person name="Du R."/>
            <person name="Wang X."/>
            <person name="Sun T."/>
            <person name="Guo L."/>
            <person name="Liang H."/>
            <person name="Lu P."/>
            <person name="Wu Y."/>
            <person name="Zhang Z."/>
            <person name="Ro D.K."/>
            <person name="Shang Y."/>
            <person name="Huang S."/>
            <person name="Yan J."/>
        </authorList>
    </citation>
    <scope>NUCLEOTIDE SEQUENCE [LARGE SCALE GENOMIC DNA]</scope>
    <source>
        <strain evidence="3">Ta-2019</strain>
    </source>
</reference>
<dbReference type="AlphaFoldDB" id="A0AA38GF29"/>
<comment type="caution">
    <text evidence="3">The sequence shown here is derived from an EMBL/GenBank/DDBJ whole genome shotgun (WGS) entry which is preliminary data.</text>
</comment>
<feature type="region of interest" description="Disordered" evidence="1">
    <location>
        <begin position="18"/>
        <end position="41"/>
    </location>
</feature>
<dbReference type="EMBL" id="JAHRHJ020000003">
    <property type="protein sequence ID" value="KAH9321901.1"/>
    <property type="molecule type" value="Genomic_DNA"/>
</dbReference>
<organism evidence="3 4">
    <name type="scientific">Taxus chinensis</name>
    <name type="common">Chinese yew</name>
    <name type="synonym">Taxus wallichiana var. chinensis</name>
    <dbReference type="NCBI Taxonomy" id="29808"/>
    <lineage>
        <taxon>Eukaryota</taxon>
        <taxon>Viridiplantae</taxon>
        <taxon>Streptophyta</taxon>
        <taxon>Embryophyta</taxon>
        <taxon>Tracheophyta</taxon>
        <taxon>Spermatophyta</taxon>
        <taxon>Pinopsida</taxon>
        <taxon>Pinidae</taxon>
        <taxon>Conifers II</taxon>
        <taxon>Cupressales</taxon>
        <taxon>Taxaceae</taxon>
        <taxon>Taxus</taxon>
    </lineage>
</organism>
<dbReference type="Proteomes" id="UP000824469">
    <property type="component" value="Unassembled WGS sequence"/>
</dbReference>
<protein>
    <submittedName>
        <fullName evidence="3">Uncharacterized protein</fullName>
    </submittedName>
</protein>
<accession>A0AA38GF29</accession>
<gene>
    <name evidence="3" type="ORF">KI387_016540</name>
</gene>
<evidence type="ECO:0000313" key="3">
    <source>
        <dbReference type="EMBL" id="KAH9321901.1"/>
    </source>
</evidence>
<proteinExistence type="predicted"/>
<feature type="compositionally biased region" description="Basic and acidic residues" evidence="1">
    <location>
        <begin position="18"/>
        <end position="36"/>
    </location>
</feature>
<evidence type="ECO:0000256" key="1">
    <source>
        <dbReference type="SAM" id="MobiDB-lite"/>
    </source>
</evidence>
<name>A0AA38GF29_TAXCH</name>
<keyword evidence="2" id="KW-1133">Transmembrane helix</keyword>
<keyword evidence="4" id="KW-1185">Reference proteome</keyword>
<sequence length="75" mass="8279">MALWRKMVLEGFGAHTEDVEPDHLEHPHLGKNEREPSSTLDESVLVGTARTMGVHLIPLLNLALAHGFLVSMIVI</sequence>
<keyword evidence="2" id="KW-0472">Membrane</keyword>
<feature type="non-terminal residue" evidence="3">
    <location>
        <position position="75"/>
    </location>
</feature>
<evidence type="ECO:0000313" key="4">
    <source>
        <dbReference type="Proteomes" id="UP000824469"/>
    </source>
</evidence>
<keyword evidence="2" id="KW-0812">Transmembrane</keyword>
<feature type="transmembrane region" description="Helical" evidence="2">
    <location>
        <begin position="52"/>
        <end position="74"/>
    </location>
</feature>
<evidence type="ECO:0000256" key="2">
    <source>
        <dbReference type="SAM" id="Phobius"/>
    </source>
</evidence>